<keyword evidence="2" id="KW-1185">Reference proteome</keyword>
<evidence type="ECO:0000313" key="2">
    <source>
        <dbReference type="Proteomes" id="UP000625210"/>
    </source>
</evidence>
<reference evidence="1" key="1">
    <citation type="journal article" date="2014" name="Int. J. Syst. Evol. Microbiol.">
        <title>Complete genome sequence of Corynebacterium casei LMG S-19264T (=DSM 44701T), isolated from a smear-ripened cheese.</title>
        <authorList>
            <consortium name="US DOE Joint Genome Institute (JGI-PGF)"/>
            <person name="Walter F."/>
            <person name="Albersmeier A."/>
            <person name="Kalinowski J."/>
            <person name="Ruckert C."/>
        </authorList>
    </citation>
    <scope>NUCLEOTIDE SEQUENCE</scope>
    <source>
        <strain evidence="1">CGMCC 1.15179</strain>
    </source>
</reference>
<name>A0A8J2YD04_9BACL</name>
<organism evidence="1 2">
    <name type="scientific">Marinithermofilum abyssi</name>
    <dbReference type="NCBI Taxonomy" id="1571185"/>
    <lineage>
        <taxon>Bacteria</taxon>
        <taxon>Bacillati</taxon>
        <taxon>Bacillota</taxon>
        <taxon>Bacilli</taxon>
        <taxon>Bacillales</taxon>
        <taxon>Thermoactinomycetaceae</taxon>
        <taxon>Marinithermofilum</taxon>
    </lineage>
</organism>
<protein>
    <submittedName>
        <fullName evidence="1">Putative HTH-type transcriptional regulator YwgB</fullName>
    </submittedName>
</protein>
<dbReference type="InterPro" id="IPR000944">
    <property type="entry name" value="Tscrpt_reg_Rrf2"/>
</dbReference>
<dbReference type="Gene3D" id="1.10.10.10">
    <property type="entry name" value="Winged helix-like DNA-binding domain superfamily/Winged helix DNA-binding domain"/>
    <property type="match status" value="1"/>
</dbReference>
<dbReference type="PANTHER" id="PTHR33221:SF15">
    <property type="entry name" value="HTH-TYPE TRANSCRIPTIONAL REGULATOR YWGB-RELATED"/>
    <property type="match status" value="1"/>
</dbReference>
<evidence type="ECO:0000313" key="1">
    <source>
        <dbReference type="EMBL" id="GGE13831.1"/>
    </source>
</evidence>
<proteinExistence type="predicted"/>
<dbReference type="Pfam" id="PF02082">
    <property type="entry name" value="Rrf2"/>
    <property type="match status" value="1"/>
</dbReference>
<gene>
    <name evidence="1" type="primary">ywgB</name>
    <name evidence="1" type="ORF">GCM10011571_14110</name>
</gene>
<dbReference type="InterPro" id="IPR036390">
    <property type="entry name" value="WH_DNA-bd_sf"/>
</dbReference>
<dbReference type="InterPro" id="IPR030489">
    <property type="entry name" value="TR_Rrf2-type_CS"/>
</dbReference>
<dbReference type="GO" id="GO:0003700">
    <property type="term" value="F:DNA-binding transcription factor activity"/>
    <property type="evidence" value="ECO:0007669"/>
    <property type="project" value="TreeGrafter"/>
</dbReference>
<dbReference type="SUPFAM" id="SSF46785">
    <property type="entry name" value="Winged helix' DNA-binding domain"/>
    <property type="match status" value="1"/>
</dbReference>
<dbReference type="EMBL" id="BMHQ01000004">
    <property type="protein sequence ID" value="GGE13831.1"/>
    <property type="molecule type" value="Genomic_DNA"/>
</dbReference>
<dbReference type="RefSeq" id="WP_188647195.1">
    <property type="nucleotide sequence ID" value="NZ_BMHQ01000004.1"/>
</dbReference>
<dbReference type="PROSITE" id="PS01332">
    <property type="entry name" value="HTH_RRF2_1"/>
    <property type="match status" value="1"/>
</dbReference>
<accession>A0A8J2YD04</accession>
<sequence length="166" mass="18665">MRMKSGMEQAVCTLILLARLPERTTLKAEAISERLEVSPSYLKKLMRMLVQAGLVDSTPGTRGGFSLAKKPEEVTLYDIFLAVEGRGGMYRDRGVFTSVFACEGQRSTGTCVLGHVMRRAEKAWVEVLEQETLASLLQQIRKTYSSERLAEMDAWLTSQLREEVNE</sequence>
<dbReference type="AlphaFoldDB" id="A0A8J2YD04"/>
<dbReference type="GO" id="GO:0005829">
    <property type="term" value="C:cytosol"/>
    <property type="evidence" value="ECO:0007669"/>
    <property type="project" value="TreeGrafter"/>
</dbReference>
<dbReference type="InterPro" id="IPR036388">
    <property type="entry name" value="WH-like_DNA-bd_sf"/>
</dbReference>
<dbReference type="Proteomes" id="UP000625210">
    <property type="component" value="Unassembled WGS sequence"/>
</dbReference>
<dbReference type="PANTHER" id="PTHR33221">
    <property type="entry name" value="WINGED HELIX-TURN-HELIX TRANSCRIPTIONAL REGULATOR, RRF2 FAMILY"/>
    <property type="match status" value="1"/>
</dbReference>
<comment type="caution">
    <text evidence="1">The sequence shown here is derived from an EMBL/GenBank/DDBJ whole genome shotgun (WGS) entry which is preliminary data.</text>
</comment>
<reference evidence="1" key="2">
    <citation type="submission" date="2020-09" db="EMBL/GenBank/DDBJ databases">
        <authorList>
            <person name="Sun Q."/>
            <person name="Zhou Y."/>
        </authorList>
    </citation>
    <scope>NUCLEOTIDE SEQUENCE</scope>
    <source>
        <strain evidence="1">CGMCC 1.15179</strain>
    </source>
</reference>
<dbReference type="NCBIfam" id="TIGR00738">
    <property type="entry name" value="rrf2_super"/>
    <property type="match status" value="1"/>
</dbReference>
<dbReference type="PROSITE" id="PS51197">
    <property type="entry name" value="HTH_RRF2_2"/>
    <property type="match status" value="1"/>
</dbReference>